<dbReference type="SUPFAM" id="SSF51338">
    <property type="entry name" value="Composite domain of metallo-dependent hydrolases"/>
    <property type="match status" value="1"/>
</dbReference>
<sequence>MTLDYLIHSAYVVTMEGPGTGVINHGAVGIKDNKIAAVGESSVIRRQYSAHREIDASGKAVLPGFVDVHMHTGDTIFRGCAQDLPGKDWMFKGILPLLGQAGTEDIRRGSMVNIVEALKTGTTTFGDFYYPMTELVKNHIKLGTRAVVSSMINQLPPDTSQIDVTVPYPLDPSIGEKKLRDNIQLIEQYHESQNGRIQCRFGPHAPDMCTTEMLEEIKALGDKYGVNFFTHLSQSPKENNQVLMRSGMRPTDLLEKLGYLDDRLLVAHMTYATDEEVERVAKSGAAFAFCCNSLCIIDGELPKGQRFSACGGRVGFGTDQAPGNNCNIMLNEMKVASLLHKFKNEDPTVMPAWKVLRMATIEAAQALCLGDQVGSLKEGKLADLIVIDLSAPQLNPIMEAPVRNLIPNLVYAARGSEVESVMVDGRLVVEDHELKTADEREIIRQAAESAVRIQTELGKNTWANDLPLARWTQEGYY</sequence>
<gene>
    <name evidence="3" type="ORF">HMPREF9470_00769</name>
</gene>
<dbReference type="Gene3D" id="2.30.40.10">
    <property type="entry name" value="Urease, subunit C, domain 1"/>
    <property type="match status" value="1"/>
</dbReference>
<dbReference type="InterPro" id="IPR032466">
    <property type="entry name" value="Metal_Hydrolase"/>
</dbReference>
<keyword evidence="1" id="KW-0378">Hydrolase</keyword>
<feature type="domain" description="Amidohydrolase-related" evidence="2">
    <location>
        <begin position="61"/>
        <end position="428"/>
    </location>
</feature>
<dbReference type="CDD" id="cd01298">
    <property type="entry name" value="ATZ_TRZ_like"/>
    <property type="match status" value="1"/>
</dbReference>
<dbReference type="Pfam" id="PF01979">
    <property type="entry name" value="Amidohydro_1"/>
    <property type="match status" value="1"/>
</dbReference>
<accession>A0A0J9B7X6</accession>
<dbReference type="GO" id="GO:0016810">
    <property type="term" value="F:hydrolase activity, acting on carbon-nitrogen (but not peptide) bonds"/>
    <property type="evidence" value="ECO:0007669"/>
    <property type="project" value="InterPro"/>
</dbReference>
<dbReference type="AlphaFoldDB" id="A0A0J9B7X6"/>
<dbReference type="PANTHER" id="PTHR43794">
    <property type="entry name" value="AMINOHYDROLASE SSNA-RELATED"/>
    <property type="match status" value="1"/>
</dbReference>
<evidence type="ECO:0000313" key="3">
    <source>
        <dbReference type="EMBL" id="KMW08356.1"/>
    </source>
</evidence>
<evidence type="ECO:0000313" key="4">
    <source>
        <dbReference type="Proteomes" id="UP000037392"/>
    </source>
</evidence>
<dbReference type="GeneID" id="93166339"/>
<protein>
    <recommendedName>
        <fullName evidence="2">Amidohydrolase-related domain-containing protein</fullName>
    </recommendedName>
</protein>
<dbReference type="PATRIC" id="fig|742734.4.peg.818"/>
<dbReference type="EMBL" id="ADLK01000089">
    <property type="protein sequence ID" value="KMW08356.1"/>
    <property type="molecule type" value="Genomic_DNA"/>
</dbReference>
<dbReference type="OrthoDB" id="9767366at2"/>
<dbReference type="SUPFAM" id="SSF51556">
    <property type="entry name" value="Metallo-dependent hydrolases"/>
    <property type="match status" value="1"/>
</dbReference>
<dbReference type="RefSeq" id="WP_007862519.1">
    <property type="nucleotide sequence ID" value="NZ_KQ235875.1"/>
</dbReference>
<proteinExistence type="predicted"/>
<organism evidence="3 4">
    <name type="scientific">[Clostridium] citroniae WAL-19142</name>
    <dbReference type="NCBI Taxonomy" id="742734"/>
    <lineage>
        <taxon>Bacteria</taxon>
        <taxon>Bacillati</taxon>
        <taxon>Bacillota</taxon>
        <taxon>Clostridia</taxon>
        <taxon>Lachnospirales</taxon>
        <taxon>Lachnospiraceae</taxon>
        <taxon>Enterocloster</taxon>
    </lineage>
</organism>
<dbReference type="Proteomes" id="UP000037392">
    <property type="component" value="Unassembled WGS sequence"/>
</dbReference>
<dbReference type="InterPro" id="IPR006680">
    <property type="entry name" value="Amidohydro-rel"/>
</dbReference>
<dbReference type="Gene3D" id="3.20.20.140">
    <property type="entry name" value="Metal-dependent hydrolases"/>
    <property type="match status" value="1"/>
</dbReference>
<dbReference type="InterPro" id="IPR050287">
    <property type="entry name" value="MTA/SAH_deaminase"/>
</dbReference>
<evidence type="ECO:0000256" key="1">
    <source>
        <dbReference type="ARBA" id="ARBA00022801"/>
    </source>
</evidence>
<comment type="caution">
    <text evidence="3">The sequence shown here is derived from an EMBL/GenBank/DDBJ whole genome shotgun (WGS) entry which is preliminary data.</text>
</comment>
<evidence type="ECO:0000259" key="2">
    <source>
        <dbReference type="Pfam" id="PF01979"/>
    </source>
</evidence>
<dbReference type="InterPro" id="IPR011059">
    <property type="entry name" value="Metal-dep_hydrolase_composite"/>
</dbReference>
<name>A0A0J9B7X6_9FIRM</name>
<dbReference type="PANTHER" id="PTHR43794:SF11">
    <property type="entry name" value="AMIDOHYDROLASE-RELATED DOMAIN-CONTAINING PROTEIN"/>
    <property type="match status" value="1"/>
</dbReference>
<reference evidence="3 4" key="1">
    <citation type="submission" date="2011-04" db="EMBL/GenBank/DDBJ databases">
        <title>The Genome Sequence of Clostridium citroniae WAL-19142.</title>
        <authorList>
            <consortium name="The Broad Institute Genome Sequencing Platform"/>
            <person name="Earl A."/>
            <person name="Ward D."/>
            <person name="Feldgarden M."/>
            <person name="Gevers D."/>
            <person name="Warren Y.A."/>
            <person name="Tyrrell K.L."/>
            <person name="Citron D.M."/>
            <person name="Goldstein E.J."/>
            <person name="Daigneault M."/>
            <person name="Allen-Vercoe E."/>
            <person name="Young S.K."/>
            <person name="Zeng Q."/>
            <person name="Gargeya S."/>
            <person name="Fitzgerald M."/>
            <person name="Haas B."/>
            <person name="Abouelleil A."/>
            <person name="Alvarado L."/>
            <person name="Arachchi H.M."/>
            <person name="Berlin A."/>
            <person name="Brown A."/>
            <person name="Chapman S.B."/>
            <person name="Chen Z."/>
            <person name="Dunbar C."/>
            <person name="Freedman E."/>
            <person name="Gearin G."/>
            <person name="Gellesch M."/>
            <person name="Goldberg J."/>
            <person name="Griggs A."/>
            <person name="Gujja S."/>
            <person name="Heilman E.R."/>
            <person name="Heiman D."/>
            <person name="Howarth C."/>
            <person name="Larson L."/>
            <person name="Lui A."/>
            <person name="MacDonald P.J."/>
            <person name="Mehta T."/>
            <person name="Montmayeur A."/>
            <person name="Murphy C."/>
            <person name="Neiman D."/>
            <person name="Pearson M."/>
            <person name="Priest M."/>
            <person name="Roberts A."/>
            <person name="Saif S."/>
            <person name="Shea T."/>
            <person name="Shenoy N."/>
            <person name="Sisk P."/>
            <person name="Stolte C."/>
            <person name="Sykes S."/>
            <person name="White J."/>
            <person name="Yandava C."/>
            <person name="Wortman J."/>
            <person name="Nusbaum C."/>
            <person name="Birren B."/>
        </authorList>
    </citation>
    <scope>NUCLEOTIDE SEQUENCE [LARGE SCALE GENOMIC DNA]</scope>
    <source>
        <strain evidence="3 4">WAL-19142</strain>
    </source>
</reference>